<reference evidence="1 2" key="1">
    <citation type="submission" date="2024-05" db="EMBL/GenBank/DDBJ databases">
        <authorList>
            <person name="Wallberg A."/>
        </authorList>
    </citation>
    <scope>NUCLEOTIDE SEQUENCE [LARGE SCALE GENOMIC DNA]</scope>
</reference>
<evidence type="ECO:0000313" key="1">
    <source>
        <dbReference type="EMBL" id="CAL4230370.1"/>
    </source>
</evidence>
<name>A0AAV2SRZ7_MEGNR</name>
<protein>
    <submittedName>
        <fullName evidence="1">Uncharacterized protein</fullName>
    </submittedName>
</protein>
<evidence type="ECO:0000313" key="2">
    <source>
        <dbReference type="Proteomes" id="UP001497623"/>
    </source>
</evidence>
<accession>A0AAV2SRZ7</accession>
<dbReference type="Proteomes" id="UP001497623">
    <property type="component" value="Unassembled WGS sequence"/>
</dbReference>
<dbReference type="PANTHER" id="PTHR47027:SF20">
    <property type="entry name" value="REVERSE TRANSCRIPTASE-LIKE PROTEIN WITH RNA-DIRECTED DNA POLYMERASE DOMAIN"/>
    <property type="match status" value="1"/>
</dbReference>
<organism evidence="1 2">
    <name type="scientific">Meganyctiphanes norvegica</name>
    <name type="common">Northern krill</name>
    <name type="synonym">Thysanopoda norvegica</name>
    <dbReference type="NCBI Taxonomy" id="48144"/>
    <lineage>
        <taxon>Eukaryota</taxon>
        <taxon>Metazoa</taxon>
        <taxon>Ecdysozoa</taxon>
        <taxon>Arthropoda</taxon>
        <taxon>Crustacea</taxon>
        <taxon>Multicrustacea</taxon>
        <taxon>Malacostraca</taxon>
        <taxon>Eumalacostraca</taxon>
        <taxon>Eucarida</taxon>
        <taxon>Euphausiacea</taxon>
        <taxon>Euphausiidae</taxon>
        <taxon>Meganyctiphanes</taxon>
    </lineage>
</organism>
<dbReference type="AlphaFoldDB" id="A0AAV2SRZ7"/>
<sequence>MIVNESKTKLMVINGNVVDKQPIVVNNLSITHCDTYIYLGSPFTSDGSLSSAIKCHVQEKMAHFHKFLAFLEKNNDLPFVIKKRVFDACLMSALLYGCESWLNGDLKPISKLYNWALKQMLGVRLTTCNDMCYIESGYPPLSAIVKSKQRTFFCKNV</sequence>
<gene>
    <name evidence="1" type="ORF">MNOR_LOCUS39736</name>
</gene>
<proteinExistence type="predicted"/>
<keyword evidence="2" id="KW-1185">Reference proteome</keyword>
<dbReference type="EMBL" id="CAXKWB010107990">
    <property type="protein sequence ID" value="CAL4230370.1"/>
    <property type="molecule type" value="Genomic_DNA"/>
</dbReference>
<dbReference type="PANTHER" id="PTHR47027">
    <property type="entry name" value="REVERSE TRANSCRIPTASE DOMAIN-CONTAINING PROTEIN"/>
    <property type="match status" value="1"/>
</dbReference>
<comment type="caution">
    <text evidence="1">The sequence shown here is derived from an EMBL/GenBank/DDBJ whole genome shotgun (WGS) entry which is preliminary data.</text>
</comment>